<dbReference type="InterPro" id="IPR050320">
    <property type="entry name" value="N5-glutamine_MTase"/>
</dbReference>
<evidence type="ECO:0000313" key="8">
    <source>
        <dbReference type="Proteomes" id="UP000515154"/>
    </source>
</evidence>
<dbReference type="Pfam" id="PF05175">
    <property type="entry name" value="MTS"/>
    <property type="match status" value="1"/>
</dbReference>
<dbReference type="EC" id="2.1.1.297" evidence="1"/>
<protein>
    <recommendedName>
        <fullName evidence="1">peptide chain release factor N(5)-glutamine methyltransferase</fullName>
        <ecNumber evidence="1">2.1.1.297</ecNumber>
    </recommendedName>
</protein>
<feature type="domain" description="Methyltransferase small" evidence="6">
    <location>
        <begin position="165"/>
        <end position="262"/>
    </location>
</feature>
<dbReference type="KEGG" id="osn:115210233"/>
<dbReference type="InterPro" id="IPR019874">
    <property type="entry name" value="RF_methyltr_PrmC"/>
</dbReference>
<dbReference type="NCBIfam" id="TIGR03534">
    <property type="entry name" value="RF_mod_PrmC"/>
    <property type="match status" value="1"/>
</dbReference>
<proteinExistence type="predicted"/>
<evidence type="ECO:0000259" key="7">
    <source>
        <dbReference type="Pfam" id="PF17827"/>
    </source>
</evidence>
<dbReference type="SUPFAM" id="SSF53335">
    <property type="entry name" value="S-adenosyl-L-methionine-dependent methyltransferases"/>
    <property type="match status" value="1"/>
</dbReference>
<keyword evidence="4" id="KW-0949">S-adenosyl-L-methionine</keyword>
<dbReference type="Pfam" id="PF17827">
    <property type="entry name" value="PrmC_N"/>
    <property type="match status" value="1"/>
</dbReference>
<dbReference type="InterPro" id="IPR040758">
    <property type="entry name" value="PrmC_N"/>
</dbReference>
<dbReference type="Gene3D" id="1.10.8.10">
    <property type="entry name" value="DNA helicase RuvA subunit, C-terminal domain"/>
    <property type="match status" value="1"/>
</dbReference>
<dbReference type="InterPro" id="IPR007848">
    <property type="entry name" value="Small_mtfrase_dom"/>
</dbReference>
<evidence type="ECO:0000313" key="10">
    <source>
        <dbReference type="RefSeq" id="XP_036357651.1"/>
    </source>
</evidence>
<evidence type="ECO:0000256" key="2">
    <source>
        <dbReference type="ARBA" id="ARBA00022603"/>
    </source>
</evidence>
<evidence type="ECO:0000313" key="9">
    <source>
        <dbReference type="RefSeq" id="XP_029634567.1"/>
    </source>
</evidence>
<dbReference type="RefSeq" id="XP_029634567.1">
    <property type="nucleotide sequence ID" value="XM_029778707.2"/>
</dbReference>
<dbReference type="GO" id="GO:0032259">
    <property type="term" value="P:methylation"/>
    <property type="evidence" value="ECO:0007669"/>
    <property type="project" value="UniProtKB-KW"/>
</dbReference>
<dbReference type="InterPro" id="IPR002052">
    <property type="entry name" value="DNA_methylase_N6_adenine_CS"/>
</dbReference>
<evidence type="ECO:0000256" key="3">
    <source>
        <dbReference type="ARBA" id="ARBA00022679"/>
    </source>
</evidence>
<keyword evidence="8" id="KW-1185">Reference proteome</keyword>
<dbReference type="InterPro" id="IPR029063">
    <property type="entry name" value="SAM-dependent_MTases_sf"/>
</dbReference>
<sequence>MFRALYRISRTNLSFISSVSESPVRHSSVAPCWYLKHSANRPSSSSSSAANVPAVTVGELCNNWTIKMSLSGIPEAKQSAELIIANVLHLPTLHNVLSSVTLTPDQVTQVKLNCEKRMHRIPLQYIIGEWDFCDLTLKMQPPVFIPRPETEQLVGHILSFLDAEKKETKGRFLEIGCGSGSLSLALLHKLTQWNCVATDISKESRYLTHENAHRCKLADRIQIIEHDINKGAERLKEFSPFDFLVSNPPYINDKDMKTLLPEVKFYEDQRALRGGKDGLDLIKAVLKTACHLVSPSGSIWLEVDCSHISELYKWVVSETKLCLRTVNILPDSSGKDRFFHFMRTEDDSGPA</sequence>
<dbReference type="GO" id="GO:0102559">
    <property type="term" value="F:peptide chain release factor N(5)-glutamine methyltransferase activity"/>
    <property type="evidence" value="ECO:0007669"/>
    <property type="project" value="UniProtKB-EC"/>
</dbReference>
<evidence type="ECO:0000256" key="5">
    <source>
        <dbReference type="ARBA" id="ARBA00048391"/>
    </source>
</evidence>
<evidence type="ECO:0000259" key="6">
    <source>
        <dbReference type="Pfam" id="PF05175"/>
    </source>
</evidence>
<dbReference type="AlphaFoldDB" id="A0A6P7S8K6"/>
<dbReference type="Gene3D" id="3.40.50.150">
    <property type="entry name" value="Vaccinia Virus protein VP39"/>
    <property type="match status" value="1"/>
</dbReference>
<dbReference type="CDD" id="cd02440">
    <property type="entry name" value="AdoMet_MTases"/>
    <property type="match status" value="1"/>
</dbReference>
<accession>A0A6P7S8K6</accession>
<dbReference type="RefSeq" id="XP_036357651.1">
    <property type="nucleotide sequence ID" value="XM_036501758.1"/>
</dbReference>
<name>A0A6P7S8K6_9MOLL</name>
<dbReference type="PANTHER" id="PTHR18895:SF74">
    <property type="entry name" value="MTRF1L RELEASE FACTOR GLUTAMINE METHYLTRANSFERASE"/>
    <property type="match status" value="1"/>
</dbReference>
<dbReference type="Proteomes" id="UP000515154">
    <property type="component" value="Linkage group LG4"/>
</dbReference>
<keyword evidence="3" id="KW-0808">Transferase</keyword>
<evidence type="ECO:0000256" key="4">
    <source>
        <dbReference type="ARBA" id="ARBA00022691"/>
    </source>
</evidence>
<reference evidence="9 10" key="1">
    <citation type="submission" date="2025-08" db="UniProtKB">
        <authorList>
            <consortium name="RefSeq"/>
        </authorList>
    </citation>
    <scope>IDENTIFICATION</scope>
</reference>
<dbReference type="GO" id="GO:0005739">
    <property type="term" value="C:mitochondrion"/>
    <property type="evidence" value="ECO:0007669"/>
    <property type="project" value="TreeGrafter"/>
</dbReference>
<dbReference type="NCBIfam" id="TIGR00536">
    <property type="entry name" value="hemK_fam"/>
    <property type="match status" value="1"/>
</dbReference>
<dbReference type="PANTHER" id="PTHR18895">
    <property type="entry name" value="HEMK METHYLTRANSFERASE"/>
    <property type="match status" value="1"/>
</dbReference>
<gene>
    <name evidence="9 10" type="primary">LOC115210233</name>
</gene>
<dbReference type="GO" id="GO:0003676">
    <property type="term" value="F:nucleic acid binding"/>
    <property type="evidence" value="ECO:0007669"/>
    <property type="project" value="InterPro"/>
</dbReference>
<feature type="domain" description="Release factor glutamine methyltransferase N-terminal" evidence="7">
    <location>
        <begin position="62"/>
        <end position="128"/>
    </location>
</feature>
<comment type="catalytic activity">
    <reaction evidence="5">
        <text>L-glutaminyl-[peptide chain release factor] + S-adenosyl-L-methionine = N(5)-methyl-L-glutaminyl-[peptide chain release factor] + S-adenosyl-L-homocysteine + H(+)</text>
        <dbReference type="Rhea" id="RHEA:42896"/>
        <dbReference type="Rhea" id="RHEA-COMP:10271"/>
        <dbReference type="Rhea" id="RHEA-COMP:10272"/>
        <dbReference type="ChEBI" id="CHEBI:15378"/>
        <dbReference type="ChEBI" id="CHEBI:30011"/>
        <dbReference type="ChEBI" id="CHEBI:57856"/>
        <dbReference type="ChEBI" id="CHEBI:59789"/>
        <dbReference type="ChEBI" id="CHEBI:61891"/>
        <dbReference type="EC" id="2.1.1.297"/>
    </reaction>
</comment>
<dbReference type="InterPro" id="IPR004556">
    <property type="entry name" value="HemK-like"/>
</dbReference>
<organism evidence="8 9">
    <name type="scientific">Octopus sinensis</name>
    <name type="common">East Asian common octopus</name>
    <dbReference type="NCBI Taxonomy" id="2607531"/>
    <lineage>
        <taxon>Eukaryota</taxon>
        <taxon>Metazoa</taxon>
        <taxon>Spiralia</taxon>
        <taxon>Lophotrochozoa</taxon>
        <taxon>Mollusca</taxon>
        <taxon>Cephalopoda</taxon>
        <taxon>Coleoidea</taxon>
        <taxon>Octopodiformes</taxon>
        <taxon>Octopoda</taxon>
        <taxon>Incirrata</taxon>
        <taxon>Octopodidae</taxon>
        <taxon>Octopus</taxon>
    </lineage>
</organism>
<evidence type="ECO:0000256" key="1">
    <source>
        <dbReference type="ARBA" id="ARBA00012771"/>
    </source>
</evidence>
<keyword evidence="2 9" id="KW-0489">Methyltransferase</keyword>
<dbReference type="PROSITE" id="PS00092">
    <property type="entry name" value="N6_MTASE"/>
    <property type="match status" value="1"/>
</dbReference>